<gene>
    <name evidence="2" type="ORF">BDZ85DRAFT_318795</name>
</gene>
<dbReference type="Pfam" id="PF13136">
    <property type="entry name" value="DUF3984"/>
    <property type="match status" value="1"/>
</dbReference>
<feature type="region of interest" description="Disordered" evidence="1">
    <location>
        <begin position="134"/>
        <end position="204"/>
    </location>
</feature>
<reference evidence="3" key="1">
    <citation type="journal article" date="2020" name="Stud. Mycol.">
        <title>101 Dothideomycetes genomes: A test case for predicting lifestyles and emergence of pathogens.</title>
        <authorList>
            <person name="Haridas S."/>
            <person name="Albert R."/>
            <person name="Binder M."/>
            <person name="Bloem J."/>
            <person name="LaButti K."/>
            <person name="Salamov A."/>
            <person name="Andreopoulos B."/>
            <person name="Baker S."/>
            <person name="Barry K."/>
            <person name="Bills G."/>
            <person name="Bluhm B."/>
            <person name="Cannon C."/>
            <person name="Castanera R."/>
            <person name="Culley D."/>
            <person name="Daum C."/>
            <person name="Ezra D."/>
            <person name="Gonzalez J."/>
            <person name="Henrissat B."/>
            <person name="Kuo A."/>
            <person name="Liang C."/>
            <person name="Lipzen A."/>
            <person name="Lutzoni F."/>
            <person name="Magnuson J."/>
            <person name="Mondo S."/>
            <person name="Nolan M."/>
            <person name="Ohm R."/>
            <person name="Pangilinan J."/>
            <person name="Park H.-J."/>
            <person name="Ramirez L."/>
            <person name="Alfaro M."/>
            <person name="Sun H."/>
            <person name="Tritt A."/>
            <person name="Yoshinaga Y."/>
            <person name="Zwiers L.-H."/>
            <person name="Turgeon B."/>
            <person name="Goodwin S."/>
            <person name="Spatafora J."/>
            <person name="Crous P."/>
            <person name="Grigoriev I."/>
        </authorList>
    </citation>
    <scope>NUCLEOTIDE SEQUENCE [LARGE SCALE GENOMIC DNA]</scope>
    <source>
        <strain evidence="3">CECT 20119</strain>
    </source>
</reference>
<accession>A0A6A6GCW1</accession>
<feature type="region of interest" description="Disordered" evidence="1">
    <location>
        <begin position="1"/>
        <end position="121"/>
    </location>
</feature>
<feature type="compositionally biased region" description="Basic residues" evidence="1">
    <location>
        <begin position="305"/>
        <end position="314"/>
    </location>
</feature>
<feature type="compositionally biased region" description="Basic and acidic residues" evidence="1">
    <location>
        <begin position="452"/>
        <end position="463"/>
    </location>
</feature>
<feature type="compositionally biased region" description="Polar residues" evidence="1">
    <location>
        <begin position="318"/>
        <end position="338"/>
    </location>
</feature>
<name>A0A6A6GCW1_9PEZI</name>
<feature type="compositionally biased region" description="Basic and acidic residues" evidence="1">
    <location>
        <begin position="498"/>
        <end position="507"/>
    </location>
</feature>
<dbReference type="OrthoDB" id="5339776at2759"/>
<organism evidence="2 3">
    <name type="scientific">Elsinoe ampelina</name>
    <dbReference type="NCBI Taxonomy" id="302913"/>
    <lineage>
        <taxon>Eukaryota</taxon>
        <taxon>Fungi</taxon>
        <taxon>Dikarya</taxon>
        <taxon>Ascomycota</taxon>
        <taxon>Pezizomycotina</taxon>
        <taxon>Dothideomycetes</taxon>
        <taxon>Dothideomycetidae</taxon>
        <taxon>Myriangiales</taxon>
        <taxon>Elsinoaceae</taxon>
        <taxon>Elsinoe</taxon>
    </lineage>
</organism>
<feature type="compositionally biased region" description="Polar residues" evidence="1">
    <location>
        <begin position="180"/>
        <end position="189"/>
    </location>
</feature>
<feature type="region of interest" description="Disordered" evidence="1">
    <location>
        <begin position="433"/>
        <end position="513"/>
    </location>
</feature>
<sequence length="528" mass="55806">MSSPAAPRRSGSRSRRSHPSFSDLRLAPLSTPAPIQQEKVDKSTMRISLDSPRTPGSIDPSTAHAYKVNHPSYLAGRSAPTTPGILSRSSSRKADADGLSRNVVYADDEDENIDPSTSYFDTPNYAAVRVNAQGGVDSNTGYMGDKGKSKSESGLNNAAAVRKARLRPLSTAGPLGLKSRTPNTASTPRGRSARPVAPSADDDWLSHATSFTTSLLQEGKAGAWVSSHSSVTNLHSYSNPKSHSAYPSSDSDDDTPNSHSSRPTHLPFSPAAHDASSPALRSPNLNHQTHGWSSRFGSRLPSAAHSRRNSRVHLRPLSGSTTPYPLSSTTDRPQTATSIDAILKPDFVDPRAQKEMETSLAELQRERAAAQQGDYFDSPSQAPYHRGRHADDGAGIDDGDDDEAEVARLAQTPGFGLGGFGIIDALVGLGGFGPGEEGGDTDGETTSGGIGRGRDDDGEREVGGEVGNKKRRSVMLDLQGWFGRQGTGDGRVGEGSGEGERERKGDEGEGGWSDAAWLLSVASKALLS</sequence>
<keyword evidence="3" id="KW-1185">Reference proteome</keyword>
<feature type="region of interest" description="Disordered" evidence="1">
    <location>
        <begin position="234"/>
        <end position="339"/>
    </location>
</feature>
<dbReference type="EMBL" id="ML992506">
    <property type="protein sequence ID" value="KAF2223564.1"/>
    <property type="molecule type" value="Genomic_DNA"/>
</dbReference>
<feature type="compositionally biased region" description="Polar residues" evidence="1">
    <location>
        <begin position="283"/>
        <end position="296"/>
    </location>
</feature>
<evidence type="ECO:0000313" key="3">
    <source>
        <dbReference type="Proteomes" id="UP000799538"/>
    </source>
</evidence>
<evidence type="ECO:0000313" key="2">
    <source>
        <dbReference type="EMBL" id="KAF2223564.1"/>
    </source>
</evidence>
<dbReference type="Proteomes" id="UP000799538">
    <property type="component" value="Unassembled WGS sequence"/>
</dbReference>
<proteinExistence type="predicted"/>
<dbReference type="InterPro" id="IPR025040">
    <property type="entry name" value="DUF3984"/>
</dbReference>
<feature type="compositionally biased region" description="Gly residues" evidence="1">
    <location>
        <begin position="483"/>
        <end position="496"/>
    </location>
</feature>
<feature type="region of interest" description="Disordered" evidence="1">
    <location>
        <begin position="375"/>
        <end position="400"/>
    </location>
</feature>
<evidence type="ECO:0000256" key="1">
    <source>
        <dbReference type="SAM" id="MobiDB-lite"/>
    </source>
</evidence>
<dbReference type="AlphaFoldDB" id="A0A6A6GCW1"/>
<protein>
    <submittedName>
        <fullName evidence="2">Uncharacterized protein</fullName>
    </submittedName>
</protein>